<dbReference type="AlphaFoldDB" id="A0A0N7LPW8"/>
<dbReference type="RefSeq" id="WP_058276188.1">
    <property type="nucleotide sequence ID" value="NZ_CYPU01000011.1"/>
</dbReference>
<feature type="transmembrane region" description="Helical" evidence="9">
    <location>
        <begin position="23"/>
        <end position="44"/>
    </location>
</feature>
<evidence type="ECO:0000256" key="5">
    <source>
        <dbReference type="ARBA" id="ARBA00022692"/>
    </source>
</evidence>
<evidence type="ECO:0000256" key="7">
    <source>
        <dbReference type="ARBA" id="ARBA00022989"/>
    </source>
</evidence>
<dbReference type="InterPro" id="IPR010065">
    <property type="entry name" value="AA_ABC_transptr_permease_3TM"/>
</dbReference>
<dbReference type="InterPro" id="IPR043429">
    <property type="entry name" value="ArtM/GltK/GlnP/TcyL/YhdX-like"/>
</dbReference>
<feature type="transmembrane region" description="Helical" evidence="9">
    <location>
        <begin position="392"/>
        <end position="413"/>
    </location>
</feature>
<dbReference type="Proteomes" id="UP000050783">
    <property type="component" value="Unassembled WGS sequence"/>
</dbReference>
<keyword evidence="4" id="KW-1003">Cell membrane</keyword>
<proteinExistence type="inferred from homology"/>
<comment type="similarity">
    <text evidence="2">Belongs to the binding-protein-dependent transport system permease family. HisMQ subfamily.</text>
</comment>
<dbReference type="GO" id="GO:0043190">
    <property type="term" value="C:ATP-binding cassette (ABC) transporter complex"/>
    <property type="evidence" value="ECO:0007669"/>
    <property type="project" value="InterPro"/>
</dbReference>
<dbReference type="InterPro" id="IPR000515">
    <property type="entry name" value="MetI-like"/>
</dbReference>
<name>A0A0N7LPW8_9RHOB</name>
<keyword evidence="6" id="KW-0029">Amino-acid transport</keyword>
<feature type="transmembrane region" description="Helical" evidence="9">
    <location>
        <begin position="291"/>
        <end position="316"/>
    </location>
</feature>
<evidence type="ECO:0000256" key="1">
    <source>
        <dbReference type="ARBA" id="ARBA00004429"/>
    </source>
</evidence>
<feature type="transmembrane region" description="Helical" evidence="9">
    <location>
        <begin position="209"/>
        <end position="227"/>
    </location>
</feature>
<dbReference type="EMBL" id="CYPU01000011">
    <property type="protein sequence ID" value="CUH46380.1"/>
    <property type="molecule type" value="Genomic_DNA"/>
</dbReference>
<dbReference type="Pfam" id="PF00528">
    <property type="entry name" value="BPD_transp_1"/>
    <property type="match status" value="1"/>
</dbReference>
<dbReference type="GO" id="GO:0006865">
    <property type="term" value="P:amino acid transport"/>
    <property type="evidence" value="ECO:0007669"/>
    <property type="project" value="UniProtKB-KW"/>
</dbReference>
<evidence type="ECO:0000313" key="11">
    <source>
        <dbReference type="EMBL" id="CUH46380.1"/>
    </source>
</evidence>
<reference evidence="11 12" key="1">
    <citation type="submission" date="2015-09" db="EMBL/GenBank/DDBJ databases">
        <authorList>
            <consortium name="Swine Surveillance"/>
        </authorList>
    </citation>
    <scope>NUCLEOTIDE SEQUENCE [LARGE SCALE GENOMIC DNA]</scope>
    <source>
        <strain evidence="11 12">CECT 4292</strain>
    </source>
</reference>
<evidence type="ECO:0000256" key="4">
    <source>
        <dbReference type="ARBA" id="ARBA00022475"/>
    </source>
</evidence>
<keyword evidence="3 9" id="KW-0813">Transport</keyword>
<evidence type="ECO:0000313" key="12">
    <source>
        <dbReference type="Proteomes" id="UP000050783"/>
    </source>
</evidence>
<dbReference type="PANTHER" id="PTHR30614">
    <property type="entry name" value="MEMBRANE COMPONENT OF AMINO ACID ABC TRANSPORTER"/>
    <property type="match status" value="1"/>
</dbReference>
<feature type="transmembrane region" description="Helical" evidence="9">
    <location>
        <begin position="248"/>
        <end position="271"/>
    </location>
</feature>
<sequence length="422" mass="46480">MTTLTDPPKEQFRLSMLLYDTRYRSATIQVIALIGFMLLAAWIISNTIQNLEALGKPVEFGFFGESASYDINQRLLEYTSQDSHLRAAFIGLLNTLVVAVLGCITATIVGVLVGVLRLSNNWLVARIMTVYVEMFRNVPVLLWIVLAMAILIEGLPAPNAFRGDNPTATMDLFNSVAVTNRGVYIPEFLFSRSLGDIHLFGTSSLRFDISLDLVAFLVVLGGSIFTMRKVSAWAADKQESTGDRPKIWHIQLGILFVPMIILMAVLGLHLGYPELKGFNFRGGTHMRNSLIALWLALSLYTAAFIAEIVRAGILAISKGQTEAASALGLRPGRTMRLVILPQALRVIIPPMISNYLNLTKNSSLAIAVGYMDITGTLGGITMNQTGRELECVLLLMLVYLCISLSISAVMNWYNNSVKLVER</sequence>
<dbReference type="STRING" id="81569.RUM4293_01192"/>
<evidence type="ECO:0000256" key="6">
    <source>
        <dbReference type="ARBA" id="ARBA00022970"/>
    </source>
</evidence>
<feature type="domain" description="ABC transmembrane type-1" evidence="10">
    <location>
        <begin position="92"/>
        <end position="410"/>
    </location>
</feature>
<keyword evidence="5 9" id="KW-0812">Transmembrane</keyword>
<dbReference type="NCBIfam" id="TIGR01726">
    <property type="entry name" value="HEQRo_perm_3TM"/>
    <property type="match status" value="1"/>
</dbReference>
<gene>
    <name evidence="11" type="primary">glnM</name>
    <name evidence="11" type="ORF">RUA4292_00545</name>
</gene>
<evidence type="ECO:0000259" key="10">
    <source>
        <dbReference type="PROSITE" id="PS50928"/>
    </source>
</evidence>
<dbReference type="SUPFAM" id="SSF161098">
    <property type="entry name" value="MetI-like"/>
    <property type="match status" value="2"/>
</dbReference>
<feature type="transmembrane region" description="Helical" evidence="9">
    <location>
        <begin position="134"/>
        <end position="152"/>
    </location>
</feature>
<dbReference type="PANTHER" id="PTHR30614:SF37">
    <property type="entry name" value="AMINO-ACID ABC TRANSPORTER PERMEASE PROTEIN YHDX-RELATED"/>
    <property type="match status" value="1"/>
</dbReference>
<dbReference type="PROSITE" id="PS50928">
    <property type="entry name" value="ABC_TM1"/>
    <property type="match status" value="1"/>
</dbReference>
<keyword evidence="8 9" id="KW-0472">Membrane</keyword>
<comment type="subcellular location">
    <subcellularLocation>
        <location evidence="1">Cell inner membrane</location>
        <topology evidence="1">Multi-pass membrane protein</topology>
    </subcellularLocation>
    <subcellularLocation>
        <location evidence="9">Cell membrane</location>
        <topology evidence="9">Multi-pass membrane protein</topology>
    </subcellularLocation>
</comment>
<evidence type="ECO:0000256" key="9">
    <source>
        <dbReference type="RuleBase" id="RU363032"/>
    </source>
</evidence>
<evidence type="ECO:0000256" key="8">
    <source>
        <dbReference type="ARBA" id="ARBA00023136"/>
    </source>
</evidence>
<keyword evidence="7 9" id="KW-1133">Transmembrane helix</keyword>
<evidence type="ECO:0000256" key="2">
    <source>
        <dbReference type="ARBA" id="ARBA00010072"/>
    </source>
</evidence>
<dbReference type="GeneID" id="55491854"/>
<accession>A0A0N7LPW8</accession>
<dbReference type="CDD" id="cd06261">
    <property type="entry name" value="TM_PBP2"/>
    <property type="match status" value="1"/>
</dbReference>
<evidence type="ECO:0000256" key="3">
    <source>
        <dbReference type="ARBA" id="ARBA00022448"/>
    </source>
</evidence>
<dbReference type="OrthoDB" id="9808531at2"/>
<protein>
    <submittedName>
        <fullName evidence="11">Putative glutamine ABC transporter permease protein GlnM</fullName>
    </submittedName>
</protein>
<organism evidence="11 12">
    <name type="scientific">Ruegeria atlantica</name>
    <dbReference type="NCBI Taxonomy" id="81569"/>
    <lineage>
        <taxon>Bacteria</taxon>
        <taxon>Pseudomonadati</taxon>
        <taxon>Pseudomonadota</taxon>
        <taxon>Alphaproteobacteria</taxon>
        <taxon>Rhodobacterales</taxon>
        <taxon>Roseobacteraceae</taxon>
        <taxon>Ruegeria</taxon>
    </lineage>
</organism>
<dbReference type="InterPro" id="IPR035906">
    <property type="entry name" value="MetI-like_sf"/>
</dbReference>
<dbReference type="Gene3D" id="1.10.3720.10">
    <property type="entry name" value="MetI-like"/>
    <property type="match status" value="1"/>
</dbReference>
<dbReference type="GO" id="GO:0022857">
    <property type="term" value="F:transmembrane transporter activity"/>
    <property type="evidence" value="ECO:0007669"/>
    <property type="project" value="InterPro"/>
</dbReference>
<feature type="transmembrane region" description="Helical" evidence="9">
    <location>
        <begin position="87"/>
        <end position="113"/>
    </location>
</feature>